<dbReference type="RefSeq" id="WP_077172479.1">
    <property type="nucleotide sequence ID" value="NZ_MTLN01000008.1"/>
</dbReference>
<keyword evidence="1" id="KW-1133">Transmembrane helix</keyword>
<accession>A0ABX3IPY1</accession>
<dbReference type="EMBL" id="MTLN01000008">
    <property type="protein sequence ID" value="ONN69884.1"/>
    <property type="molecule type" value="Genomic_DNA"/>
</dbReference>
<keyword evidence="1" id="KW-0472">Membrane</keyword>
<evidence type="ECO:0000313" key="2">
    <source>
        <dbReference type="EMBL" id="ONN69884.1"/>
    </source>
</evidence>
<evidence type="ECO:0008006" key="4">
    <source>
        <dbReference type="Google" id="ProtNLM"/>
    </source>
</evidence>
<keyword evidence="3" id="KW-1185">Reference proteome</keyword>
<feature type="transmembrane region" description="Helical" evidence="1">
    <location>
        <begin position="37"/>
        <end position="63"/>
    </location>
</feature>
<evidence type="ECO:0000256" key="1">
    <source>
        <dbReference type="SAM" id="Phobius"/>
    </source>
</evidence>
<organism evidence="2 3">
    <name type="scientific">Pseudomonas oryzihabitans</name>
    <dbReference type="NCBI Taxonomy" id="47885"/>
    <lineage>
        <taxon>Bacteria</taxon>
        <taxon>Pseudomonadati</taxon>
        <taxon>Pseudomonadota</taxon>
        <taxon>Gammaproteobacteria</taxon>
        <taxon>Pseudomonadales</taxon>
        <taxon>Pseudomonadaceae</taxon>
        <taxon>Pseudomonas</taxon>
    </lineage>
</organism>
<sequence length="215" mass="24361">MRDPYCVGFWISTILAISAIGIYFTGIWFNYDLDKAFAYLNAVGTVIAGLAGLFVAGVTLYGLKLWRLQLYGTKYLTVIWDAQAGLRLVEGALIRLQVDALTLGKNATDKDLSRLISESSFKSAIMEFKEKCQVLDRIVVKNEWQWSNYAAEIENNVHQNLKSALHFKSLTNVEEQMKSISDAADQISKFNEFIRWLNQKLDKLESKHGIHMPSS</sequence>
<evidence type="ECO:0000313" key="3">
    <source>
        <dbReference type="Proteomes" id="UP000189310"/>
    </source>
</evidence>
<feature type="transmembrane region" description="Helical" evidence="1">
    <location>
        <begin position="7"/>
        <end position="31"/>
    </location>
</feature>
<dbReference type="Proteomes" id="UP000189310">
    <property type="component" value="Unassembled WGS sequence"/>
</dbReference>
<protein>
    <recommendedName>
        <fullName evidence="4">DUF4760 domain-containing protein</fullName>
    </recommendedName>
</protein>
<comment type="caution">
    <text evidence="2">The sequence shown here is derived from an EMBL/GenBank/DDBJ whole genome shotgun (WGS) entry which is preliminary data.</text>
</comment>
<reference evidence="2 3" key="1">
    <citation type="submission" date="2017-01" db="EMBL/GenBank/DDBJ databases">
        <title>Pseudomonas psychrotolerans genome sequencing and assembly.</title>
        <authorList>
            <person name="Vyas B."/>
            <person name="Mayilraj S."/>
        </authorList>
    </citation>
    <scope>NUCLEOTIDE SEQUENCE [LARGE SCALE GENOMIC DNA]</scope>
    <source>
        <strain evidence="2 3">SDS18</strain>
    </source>
</reference>
<gene>
    <name evidence="2" type="ORF">BVL52_16550</name>
</gene>
<name>A0ABX3IPY1_9PSED</name>
<proteinExistence type="predicted"/>
<keyword evidence="1" id="KW-0812">Transmembrane</keyword>